<reference evidence="12" key="2">
    <citation type="submission" date="2023-07" db="EMBL/GenBank/DDBJ databases">
        <title>Shewanella mangrovi sp. nov., an acetaldehyde- degrading bacterium isolated from mangrove sediment.</title>
        <authorList>
            <person name="Liu Y."/>
        </authorList>
    </citation>
    <scope>NUCLEOTIDE SEQUENCE [LARGE SCALE GENOMIC DNA]</scope>
    <source>
        <strain evidence="12">C32</strain>
    </source>
</reference>
<reference evidence="11 12" key="1">
    <citation type="submission" date="2022-02" db="EMBL/GenBank/DDBJ databases">
        <authorList>
            <person name="Zhuang L."/>
        </authorList>
    </citation>
    <scope>NUCLEOTIDE SEQUENCE [LARGE SCALE GENOMIC DNA]</scope>
    <source>
        <strain evidence="11 12">C32</strain>
    </source>
</reference>
<comment type="caution">
    <text evidence="11">The sequence shown here is derived from an EMBL/GenBank/DDBJ whole genome shotgun (WGS) entry which is preliminary data.</text>
</comment>
<evidence type="ECO:0000313" key="11">
    <source>
        <dbReference type="EMBL" id="MCS4556389.1"/>
    </source>
</evidence>
<dbReference type="InterPro" id="IPR018225">
    <property type="entry name" value="Transaldolase_AS"/>
</dbReference>
<accession>A0ABT2FJ74</accession>
<evidence type="ECO:0000256" key="10">
    <source>
        <dbReference type="RuleBase" id="RU004155"/>
    </source>
</evidence>
<evidence type="ECO:0000313" key="12">
    <source>
        <dbReference type="Proteomes" id="UP001201549"/>
    </source>
</evidence>
<comment type="catalytic activity">
    <reaction evidence="8 9 10">
        <text>D-sedoheptulose 7-phosphate + D-glyceraldehyde 3-phosphate = D-erythrose 4-phosphate + beta-D-fructose 6-phosphate</text>
        <dbReference type="Rhea" id="RHEA:17053"/>
        <dbReference type="ChEBI" id="CHEBI:16897"/>
        <dbReference type="ChEBI" id="CHEBI:57483"/>
        <dbReference type="ChEBI" id="CHEBI:57634"/>
        <dbReference type="ChEBI" id="CHEBI:59776"/>
        <dbReference type="EC" id="2.2.1.2"/>
    </reaction>
</comment>
<keyword evidence="7 9" id="KW-0704">Schiff base</keyword>
<comment type="function">
    <text evidence="1 9 10">Transaldolase is important for the balance of metabolites in the pentose-phosphate pathway.</text>
</comment>
<dbReference type="InterPro" id="IPR001585">
    <property type="entry name" value="TAL/FSA"/>
</dbReference>
<dbReference type="RefSeq" id="WP_238895787.1">
    <property type="nucleotide sequence ID" value="NZ_JAKOGG010000004.1"/>
</dbReference>
<keyword evidence="12" id="KW-1185">Reference proteome</keyword>
<dbReference type="PROSITE" id="PS01054">
    <property type="entry name" value="TRANSALDOLASE_1"/>
    <property type="match status" value="1"/>
</dbReference>
<evidence type="ECO:0000256" key="9">
    <source>
        <dbReference type="HAMAP-Rule" id="MF_00492"/>
    </source>
</evidence>
<dbReference type="NCBIfam" id="NF009001">
    <property type="entry name" value="PRK12346.1"/>
    <property type="match status" value="1"/>
</dbReference>
<dbReference type="InterPro" id="IPR013785">
    <property type="entry name" value="Aldolase_TIM"/>
</dbReference>
<name>A0ABT2FJ74_9GAMM</name>
<gene>
    <name evidence="9 11" type="primary">tal</name>
    <name evidence="11" type="ORF">L9G74_08065</name>
</gene>
<feature type="active site" description="Schiff-base intermediate with substrate" evidence="9">
    <location>
        <position position="132"/>
    </location>
</feature>
<dbReference type="CDD" id="cd00957">
    <property type="entry name" value="Transaldolase_TalAB"/>
    <property type="match status" value="1"/>
</dbReference>
<dbReference type="InterPro" id="IPR004730">
    <property type="entry name" value="Transaldolase_1"/>
</dbReference>
<evidence type="ECO:0000256" key="8">
    <source>
        <dbReference type="ARBA" id="ARBA00048810"/>
    </source>
</evidence>
<keyword evidence="5 9" id="KW-0808">Transferase</keyword>
<dbReference type="Pfam" id="PF00923">
    <property type="entry name" value="TAL_FSA"/>
    <property type="match status" value="1"/>
</dbReference>
<evidence type="ECO:0000256" key="5">
    <source>
        <dbReference type="ARBA" id="ARBA00022679"/>
    </source>
</evidence>
<dbReference type="HAMAP" id="MF_00492">
    <property type="entry name" value="Transaldolase_1"/>
    <property type="match status" value="1"/>
</dbReference>
<evidence type="ECO:0000256" key="1">
    <source>
        <dbReference type="ARBA" id="ARBA00003518"/>
    </source>
</evidence>
<dbReference type="Proteomes" id="UP001201549">
    <property type="component" value="Unassembled WGS sequence"/>
</dbReference>
<dbReference type="EC" id="2.2.1.2" evidence="4 9"/>
<evidence type="ECO:0000256" key="7">
    <source>
        <dbReference type="ARBA" id="ARBA00023270"/>
    </source>
</evidence>
<evidence type="ECO:0000256" key="2">
    <source>
        <dbReference type="ARBA" id="ARBA00004857"/>
    </source>
</evidence>
<dbReference type="SUPFAM" id="SSF51569">
    <property type="entry name" value="Aldolase"/>
    <property type="match status" value="1"/>
</dbReference>
<dbReference type="PANTHER" id="PTHR10683">
    <property type="entry name" value="TRANSALDOLASE"/>
    <property type="match status" value="1"/>
</dbReference>
<sequence length="317" mass="34362">MANTLAQLKSVTTIVADTGDIEAIKRYQPEDATTNPSLILKASQIPEYAALIDEAVTWAKAQSSDAAQQLEDAGDKLAVNIGLEILKIVPGRISTEVDARLSFDKEASIAKAKKLIKLYSDAGIDKSRILIKLASTWEGICAAKELEAEGINCNLTLLFSFAQARACAEAGVFLISPFVGRILDWYKKSTGKDYTASEDPGVVSVTSIYNYYKKHGYKTVVMGASFRNTGEIIELAGCDRLTIGPNLLEELANADTVIETKLIATTDVEAAPAPLTEAQFRWEFNEDAMAVEKLAEGIRNFAIDQGKLETMLTAKLA</sequence>
<comment type="similarity">
    <text evidence="3 9 10">Belongs to the transaldolase family. Type 1 subfamily.</text>
</comment>
<dbReference type="NCBIfam" id="TIGR00874">
    <property type="entry name" value="talAB"/>
    <property type="match status" value="1"/>
</dbReference>
<dbReference type="PROSITE" id="PS00958">
    <property type="entry name" value="TRANSALDOLASE_2"/>
    <property type="match status" value="1"/>
</dbReference>
<keyword evidence="6 9" id="KW-0570">Pentose shunt</keyword>
<protein>
    <recommendedName>
        <fullName evidence="4 9">Transaldolase</fullName>
        <ecNumber evidence="4 9">2.2.1.2</ecNumber>
    </recommendedName>
</protein>
<evidence type="ECO:0000256" key="3">
    <source>
        <dbReference type="ARBA" id="ARBA00008012"/>
    </source>
</evidence>
<evidence type="ECO:0000256" key="4">
    <source>
        <dbReference type="ARBA" id="ARBA00013151"/>
    </source>
</evidence>
<comment type="subcellular location">
    <subcellularLocation>
        <location evidence="9">Cytoplasm</location>
    </subcellularLocation>
</comment>
<dbReference type="PANTHER" id="PTHR10683:SF18">
    <property type="entry name" value="TRANSALDOLASE"/>
    <property type="match status" value="1"/>
</dbReference>
<comment type="pathway">
    <text evidence="2 9 10">Carbohydrate degradation; pentose phosphate pathway; D-glyceraldehyde 3-phosphate and beta-D-fructose 6-phosphate from D-ribose 5-phosphate and D-xylulose 5-phosphate (non-oxidative stage): step 2/3.</text>
</comment>
<evidence type="ECO:0000256" key="6">
    <source>
        <dbReference type="ARBA" id="ARBA00023126"/>
    </source>
</evidence>
<proteinExistence type="inferred from homology"/>
<dbReference type="Gene3D" id="3.20.20.70">
    <property type="entry name" value="Aldolase class I"/>
    <property type="match status" value="1"/>
</dbReference>
<dbReference type="GO" id="GO:0004801">
    <property type="term" value="F:transaldolase activity"/>
    <property type="evidence" value="ECO:0007669"/>
    <property type="project" value="UniProtKB-EC"/>
</dbReference>
<keyword evidence="9" id="KW-0963">Cytoplasm</keyword>
<dbReference type="EMBL" id="JAKOGG010000004">
    <property type="protein sequence ID" value="MCS4556389.1"/>
    <property type="molecule type" value="Genomic_DNA"/>
</dbReference>
<organism evidence="11 12">
    <name type="scientific">Shewanella electrica</name>
    <dbReference type="NCBI Taxonomy" id="515560"/>
    <lineage>
        <taxon>Bacteria</taxon>
        <taxon>Pseudomonadati</taxon>
        <taxon>Pseudomonadota</taxon>
        <taxon>Gammaproteobacteria</taxon>
        <taxon>Alteromonadales</taxon>
        <taxon>Shewanellaceae</taxon>
        <taxon>Shewanella</taxon>
    </lineage>
</organism>